<evidence type="ECO:0000313" key="2">
    <source>
        <dbReference type="EMBL" id="VZO40313.1"/>
    </source>
</evidence>
<proteinExistence type="predicted"/>
<dbReference type="InterPro" id="IPR013216">
    <property type="entry name" value="Methyltransf_11"/>
</dbReference>
<keyword evidence="3" id="KW-1185">Reference proteome</keyword>
<dbReference type="InterPro" id="IPR050508">
    <property type="entry name" value="Methyltransf_Superfamily"/>
</dbReference>
<dbReference type="PANTHER" id="PTHR42912:SF93">
    <property type="entry name" value="N6-ADENOSINE-METHYLTRANSFERASE TMT1A"/>
    <property type="match status" value="1"/>
</dbReference>
<keyword evidence="2" id="KW-0489">Methyltransferase</keyword>
<dbReference type="SUPFAM" id="SSF53335">
    <property type="entry name" value="S-adenosyl-L-methionine-dependent methyltransferases"/>
    <property type="match status" value="1"/>
</dbReference>
<accession>A0A7M4DS69</accession>
<evidence type="ECO:0000259" key="1">
    <source>
        <dbReference type="Pfam" id="PF08241"/>
    </source>
</evidence>
<protein>
    <submittedName>
        <fullName evidence="2">Malonyl-[acyl-carrier protein] O-methyltransferase</fullName>
        <ecNumber evidence="2">2.1.1.197</ecNumber>
    </submittedName>
</protein>
<dbReference type="Gene3D" id="3.40.50.150">
    <property type="entry name" value="Vaccinia Virus protein VP39"/>
    <property type="match status" value="1"/>
</dbReference>
<evidence type="ECO:0000313" key="3">
    <source>
        <dbReference type="Proteomes" id="UP000419743"/>
    </source>
</evidence>
<name>A0A7M4DS69_9MICO</name>
<keyword evidence="2" id="KW-0808">Transferase</keyword>
<feature type="domain" description="Methyltransferase type 11" evidence="1">
    <location>
        <begin position="42"/>
        <end position="133"/>
    </location>
</feature>
<dbReference type="GO" id="GO:0032259">
    <property type="term" value="P:methylation"/>
    <property type="evidence" value="ECO:0007669"/>
    <property type="project" value="UniProtKB-KW"/>
</dbReference>
<reference evidence="2 3" key="1">
    <citation type="submission" date="2019-11" db="EMBL/GenBank/DDBJ databases">
        <authorList>
            <person name="Criscuolo A."/>
        </authorList>
    </citation>
    <scope>NUCLEOTIDE SEQUENCE [LARGE SCALE GENOMIC DNA]</scope>
    <source>
        <strain evidence="2">CIP111667</strain>
    </source>
</reference>
<dbReference type="EMBL" id="CACRYJ010000068">
    <property type="protein sequence ID" value="VZO40313.1"/>
    <property type="molecule type" value="Genomic_DNA"/>
</dbReference>
<dbReference type="GO" id="GO:0008757">
    <property type="term" value="F:S-adenosylmethionine-dependent methyltransferase activity"/>
    <property type="evidence" value="ECO:0007669"/>
    <property type="project" value="InterPro"/>
</dbReference>
<comment type="caution">
    <text evidence="2">The sequence shown here is derived from an EMBL/GenBank/DDBJ whole genome shotgun (WGS) entry which is preliminary data.</text>
</comment>
<gene>
    <name evidence="2" type="primary">bioC_3</name>
    <name evidence="2" type="ORF">HALOF300_05017</name>
</gene>
<dbReference type="CDD" id="cd02440">
    <property type="entry name" value="AdoMet_MTases"/>
    <property type="match status" value="1"/>
</dbReference>
<dbReference type="InterPro" id="IPR029063">
    <property type="entry name" value="SAM-dependent_MTases_sf"/>
</dbReference>
<dbReference type="AlphaFoldDB" id="A0A7M4DS69"/>
<dbReference type="GO" id="GO:0102130">
    <property type="term" value="F:malonyl-CoA methyltransferase activity"/>
    <property type="evidence" value="ECO:0007669"/>
    <property type="project" value="UniProtKB-EC"/>
</dbReference>
<dbReference type="RefSeq" id="WP_156743569.1">
    <property type="nucleotide sequence ID" value="NZ_CACRYJ010000068.1"/>
</dbReference>
<dbReference type="Pfam" id="PF08241">
    <property type="entry name" value="Methyltransf_11"/>
    <property type="match status" value="1"/>
</dbReference>
<dbReference type="Proteomes" id="UP000419743">
    <property type="component" value="Unassembled WGS sequence"/>
</dbReference>
<dbReference type="EC" id="2.1.1.197" evidence="2"/>
<organism evidence="2 3">
    <name type="scientific">Occultella aeris</name>
    <dbReference type="NCBI Taxonomy" id="2761496"/>
    <lineage>
        <taxon>Bacteria</taxon>
        <taxon>Bacillati</taxon>
        <taxon>Actinomycetota</taxon>
        <taxon>Actinomycetes</taxon>
        <taxon>Micrococcales</taxon>
        <taxon>Ruaniaceae</taxon>
        <taxon>Occultella</taxon>
    </lineage>
</organism>
<sequence length="249" mass="25201">MGSGAVWSELAPEWAAHWGGVAAPVHQRLIEATGTGPGTRVLDVGCGSGEFLAALSAAGAVVAGADPAPAMLDLARVRAPEADLRPAGFEDLPWSADSQDVVTAVNALQFADDTVDALTEAARVSRPGGLIAIANWAEGALSDLDAIEAALAAEAGEDPGPDGDLRVPGGLEEVLSEAGLSVREAGLVDVPWVVPDAVALVRGVLLGEDAAAQAAGTATVLEAARAFRTPDDGYRLVNRFRFAVGVVPA</sequence>
<dbReference type="PANTHER" id="PTHR42912">
    <property type="entry name" value="METHYLTRANSFERASE"/>
    <property type="match status" value="1"/>
</dbReference>